<dbReference type="Proteomes" id="UP001646141">
    <property type="component" value="Unassembled WGS sequence"/>
</dbReference>
<dbReference type="Pfam" id="PF13160">
    <property type="entry name" value="DUF3995"/>
    <property type="match status" value="1"/>
</dbReference>
<organism evidence="3 4">
    <name type="scientific">Leucobacter chromiireducens subsp. chromiireducens</name>
    <dbReference type="NCBI Taxonomy" id="660067"/>
    <lineage>
        <taxon>Bacteria</taxon>
        <taxon>Bacillati</taxon>
        <taxon>Actinomycetota</taxon>
        <taxon>Actinomycetes</taxon>
        <taxon>Micrococcales</taxon>
        <taxon>Microbacteriaceae</taxon>
        <taxon>Leucobacter</taxon>
    </lineage>
</organism>
<keyword evidence="1" id="KW-0812">Transmembrane</keyword>
<feature type="chain" id="PRO_5046698897" evidence="2">
    <location>
        <begin position="21"/>
        <end position="155"/>
    </location>
</feature>
<evidence type="ECO:0000256" key="2">
    <source>
        <dbReference type="SAM" id="SignalP"/>
    </source>
</evidence>
<sequence length="155" mass="15750">MSAFRSVSRLVSGVGLGAVAALHAAWASGSTWPARNRQELAEAVVGNRNALPDRRATAAVAGIAGVAAVTTAGAFGESTALVRGRRLVGVALLGRAALGGDVALALLGMPPAGKRFLALDDRWYRPLCAVLGVAVLAGARRTRNAPPEGTDSSRL</sequence>
<dbReference type="InterPro" id="IPR025058">
    <property type="entry name" value="DUF3995"/>
</dbReference>
<keyword evidence="4" id="KW-1185">Reference proteome</keyword>
<feature type="transmembrane region" description="Helical" evidence="1">
    <location>
        <begin position="87"/>
        <end position="108"/>
    </location>
</feature>
<name>A0ABS1SLK8_9MICO</name>
<evidence type="ECO:0000256" key="1">
    <source>
        <dbReference type="SAM" id="Phobius"/>
    </source>
</evidence>
<accession>A0ABS1SLK8</accession>
<evidence type="ECO:0000313" key="3">
    <source>
        <dbReference type="EMBL" id="MBL3689051.1"/>
    </source>
</evidence>
<dbReference type="RefSeq" id="WP_202381019.1">
    <property type="nucleotide sequence ID" value="NZ_BAAAMA010000004.1"/>
</dbReference>
<feature type="signal peptide" evidence="2">
    <location>
        <begin position="1"/>
        <end position="20"/>
    </location>
</feature>
<keyword evidence="2" id="KW-0732">Signal</keyword>
<protein>
    <submittedName>
        <fullName evidence="3">DUF3995 domain-containing protein</fullName>
    </submittedName>
</protein>
<evidence type="ECO:0000313" key="4">
    <source>
        <dbReference type="Proteomes" id="UP001646141"/>
    </source>
</evidence>
<comment type="caution">
    <text evidence="3">The sequence shown here is derived from an EMBL/GenBank/DDBJ whole genome shotgun (WGS) entry which is preliminary data.</text>
</comment>
<proteinExistence type="predicted"/>
<dbReference type="EMBL" id="QYAD01000001">
    <property type="protein sequence ID" value="MBL3689051.1"/>
    <property type="molecule type" value="Genomic_DNA"/>
</dbReference>
<feature type="transmembrane region" description="Helical" evidence="1">
    <location>
        <begin position="56"/>
        <end position="75"/>
    </location>
</feature>
<reference evidence="3 4" key="1">
    <citation type="submission" date="2018-09" db="EMBL/GenBank/DDBJ databases">
        <title>Comparative genomics of Leucobacter spp.</title>
        <authorList>
            <person name="Reis A.C."/>
            <person name="Kolvenbach B.A."/>
            <person name="Corvini P.F.X."/>
            <person name="Nunes O.C."/>
        </authorList>
    </citation>
    <scope>NUCLEOTIDE SEQUENCE [LARGE SCALE GENOMIC DNA]</scope>
    <source>
        <strain evidence="3 4">L-1</strain>
    </source>
</reference>
<keyword evidence="1" id="KW-0472">Membrane</keyword>
<keyword evidence="1" id="KW-1133">Transmembrane helix</keyword>
<gene>
    <name evidence="3" type="ORF">D3226_03640</name>
</gene>